<dbReference type="AlphaFoldDB" id="A0AAC8VCX9"/>
<evidence type="ECO:0000256" key="1">
    <source>
        <dbReference type="SAM" id="Phobius"/>
    </source>
</evidence>
<dbReference type="Proteomes" id="UP000242800">
    <property type="component" value="Chromosome"/>
</dbReference>
<accession>A0AAC8VCX9</accession>
<feature type="transmembrane region" description="Helical" evidence="1">
    <location>
        <begin position="75"/>
        <end position="94"/>
    </location>
</feature>
<feature type="transmembrane region" description="Helical" evidence="1">
    <location>
        <begin position="146"/>
        <end position="165"/>
    </location>
</feature>
<feature type="transmembrane region" description="Helical" evidence="1">
    <location>
        <begin position="17"/>
        <end position="35"/>
    </location>
</feature>
<organism evidence="2 3">
    <name type="scientific">Francisella persica ATCC VR-331</name>
    <dbReference type="NCBI Taxonomy" id="1086726"/>
    <lineage>
        <taxon>Bacteria</taxon>
        <taxon>Pseudomonadati</taxon>
        <taxon>Pseudomonadota</taxon>
        <taxon>Gammaproteobacteria</taxon>
        <taxon>Thiotrichales</taxon>
        <taxon>Francisellaceae</taxon>
        <taxon>Francisella</taxon>
    </lineage>
</organism>
<dbReference type="RefSeq" id="WP_064460675.1">
    <property type="nucleotide sequence ID" value="NZ_CP012505.1"/>
</dbReference>
<evidence type="ECO:0000313" key="2">
    <source>
        <dbReference type="EMBL" id="ALB01257.1"/>
    </source>
</evidence>
<keyword evidence="1" id="KW-1133">Transmembrane helix</keyword>
<dbReference type="KEGG" id="fper:ACH24_00160"/>
<keyword evidence="1" id="KW-0812">Transmembrane</keyword>
<sequence>MCEITFIPLLADDVMRLFISFILFLCCVILSYIFARKKPWDIAFWICFSIFLFSLCGYGYGYGYVIHHIYLENTFSYDGFISGAAFITVCGLLFSRRRYIDFADTFVSKNTAILFATFLVFAFIYILTIRYNLGYVKEPHRFFIDALQIVIYPLLLLFAISAFLYRFAICLSAFAVSMALFIIENILFIVHAIATQHQYDIAFEELSFAIISIVLSTISIVLSTISVYMLTRAKRIYKENKDV</sequence>
<feature type="transmembrane region" description="Helical" evidence="1">
    <location>
        <begin position="42"/>
        <end position="63"/>
    </location>
</feature>
<feature type="transmembrane region" description="Helical" evidence="1">
    <location>
        <begin position="172"/>
        <end position="194"/>
    </location>
</feature>
<reference evidence="2 3" key="1">
    <citation type="journal article" date="2016" name="Int. J. Syst. Evol. Microbiol.">
        <title>Reclassification of Wolbachia persica as Francisella persica comb. nov. and emended description of the family Francisellaceae.</title>
        <authorList>
            <person name="Larson M.A."/>
            <person name="Nalbantoglu U."/>
            <person name="Sayood K."/>
            <person name="Zentz E.B."/>
            <person name="Cer R.Z."/>
            <person name="Iwen P.C."/>
            <person name="Francesconi S.C."/>
            <person name="Bishop-Lilly K.A."/>
            <person name="Mokashi V.P."/>
            <person name="Sjostedt A."/>
            <person name="Hinrichs S.H."/>
        </authorList>
    </citation>
    <scope>NUCLEOTIDE SEQUENCE [LARGE SCALE GENOMIC DNA]</scope>
    <source>
        <strain evidence="2 3">FSC845</strain>
    </source>
</reference>
<dbReference type="EMBL" id="CP012505">
    <property type="protein sequence ID" value="ALB01257.1"/>
    <property type="molecule type" value="Genomic_DNA"/>
</dbReference>
<gene>
    <name evidence="2" type="ORF">ACH24_00160</name>
</gene>
<feature type="transmembrane region" description="Helical" evidence="1">
    <location>
        <begin position="206"/>
        <end position="231"/>
    </location>
</feature>
<name>A0AAC8VCX9_9GAMM</name>
<keyword evidence="3" id="KW-1185">Reference proteome</keyword>
<feature type="transmembrane region" description="Helical" evidence="1">
    <location>
        <begin position="106"/>
        <end position="126"/>
    </location>
</feature>
<proteinExistence type="predicted"/>
<protein>
    <submittedName>
        <fullName evidence="2">Membrane protein</fullName>
    </submittedName>
</protein>
<evidence type="ECO:0000313" key="3">
    <source>
        <dbReference type="Proteomes" id="UP000242800"/>
    </source>
</evidence>
<keyword evidence="1" id="KW-0472">Membrane</keyword>